<dbReference type="InterPro" id="IPR033713">
    <property type="entry name" value="NudJ"/>
</dbReference>
<dbReference type="RefSeq" id="WP_228346671.1">
    <property type="nucleotide sequence ID" value="NZ_CP046056.1"/>
</dbReference>
<dbReference type="PANTHER" id="PTHR43222:SF11">
    <property type="entry name" value="PHOSPHATASE NUDJ"/>
    <property type="match status" value="1"/>
</dbReference>
<evidence type="ECO:0000256" key="1">
    <source>
        <dbReference type="ARBA" id="ARBA00001946"/>
    </source>
</evidence>
<evidence type="ECO:0000256" key="5">
    <source>
        <dbReference type="ARBA" id="ARBA00022801"/>
    </source>
</evidence>
<evidence type="ECO:0000256" key="2">
    <source>
        <dbReference type="ARBA" id="ARBA00007608"/>
    </source>
</evidence>
<name>A0A9X7UWE6_9GAMM</name>
<proteinExistence type="inferred from homology"/>
<dbReference type="GO" id="GO:0004787">
    <property type="term" value="F:thiamine diphosphate phosphatase activity"/>
    <property type="evidence" value="ECO:0007669"/>
    <property type="project" value="InterPro"/>
</dbReference>
<dbReference type="Gene3D" id="3.90.79.10">
    <property type="entry name" value="Nucleoside Triphosphate Pyrophosphohydrolase"/>
    <property type="match status" value="1"/>
</dbReference>
<protein>
    <recommendedName>
        <fullName evidence="4 6">Phosphatase NudJ</fullName>
        <ecNumber evidence="6">3.6.1.-</ecNumber>
    </recommendedName>
</protein>
<dbReference type="PROSITE" id="PS00893">
    <property type="entry name" value="NUDIX_BOX"/>
    <property type="match status" value="1"/>
</dbReference>
<evidence type="ECO:0000256" key="6">
    <source>
        <dbReference type="RuleBase" id="RU364043"/>
    </source>
</evidence>
<dbReference type="GO" id="GO:0017111">
    <property type="term" value="F:ribonucleoside triphosphate phosphatase activity"/>
    <property type="evidence" value="ECO:0007669"/>
    <property type="project" value="InterPro"/>
</dbReference>
<dbReference type="SUPFAM" id="SSF55811">
    <property type="entry name" value="Nudix"/>
    <property type="match status" value="1"/>
</dbReference>
<dbReference type="PROSITE" id="PS51462">
    <property type="entry name" value="NUDIX"/>
    <property type="match status" value="1"/>
</dbReference>
<dbReference type="InterPro" id="IPR000086">
    <property type="entry name" value="NUDIX_hydrolase_dom"/>
</dbReference>
<dbReference type="GO" id="GO:0017110">
    <property type="term" value="F:nucleoside diphosphate phosphatase activity"/>
    <property type="evidence" value="ECO:0007669"/>
    <property type="project" value="InterPro"/>
</dbReference>
<dbReference type="Pfam" id="PF00293">
    <property type="entry name" value="NUDIX"/>
    <property type="match status" value="1"/>
</dbReference>
<dbReference type="EC" id="3.6.1.-" evidence="6"/>
<dbReference type="CDD" id="cd03675">
    <property type="entry name" value="NUDIX_Hydrolase"/>
    <property type="match status" value="1"/>
</dbReference>
<dbReference type="KEGG" id="vcw:GJQ55_06320"/>
<evidence type="ECO:0000256" key="4">
    <source>
        <dbReference type="ARBA" id="ARBA00015552"/>
    </source>
</evidence>
<evidence type="ECO:0000259" key="7">
    <source>
        <dbReference type="PROSITE" id="PS51462"/>
    </source>
</evidence>
<accession>A0A9X7UWE6</accession>
<dbReference type="InterPro" id="IPR015797">
    <property type="entry name" value="NUDIX_hydrolase-like_dom_sf"/>
</dbReference>
<dbReference type="PANTHER" id="PTHR43222">
    <property type="entry name" value="NUDIX HYDROLASE 23"/>
    <property type="match status" value="1"/>
</dbReference>
<feature type="domain" description="Nudix hydrolase" evidence="7">
    <location>
        <begin position="6"/>
        <end position="136"/>
    </location>
</feature>
<gene>
    <name evidence="6" type="primary">nudJ</name>
    <name evidence="8" type="ORF">GJQ55_06320</name>
</gene>
<evidence type="ECO:0000313" key="8">
    <source>
        <dbReference type="EMBL" id="QQD24114.1"/>
    </source>
</evidence>
<comment type="similarity">
    <text evidence="2 6">Belongs to the Nudix hydrolase family. NudJ subfamily.</text>
</comment>
<keyword evidence="6" id="KW-0460">Magnesium</keyword>
<sequence length="150" mass="16754">MSERWTPHATVATVVEHNGRFLMVEELAHGSTPVLNQPAGHIEANESIVDAARRETLEETGWEVEPVALVGLYTYTAPANGVTYHRYCLQARAIRQIANATLDDGIIGPRWMTLTELEQSTQLRSPMVLTCVKDYMAGKRFPLDIIVEHP</sequence>
<reference evidence="8 9" key="1">
    <citation type="submission" date="2019-11" db="EMBL/GenBank/DDBJ databases">
        <title>Venatorbacter sp. nov. a predator of Campylobacter and other Gram-negative bacteria.</title>
        <authorList>
            <person name="Saeedi A."/>
            <person name="Cummings N.J."/>
            <person name="Connerton I.F."/>
            <person name="Connerton P.L."/>
        </authorList>
    </citation>
    <scope>NUCLEOTIDE SEQUENCE [LARGE SCALE GENOMIC DNA]</scope>
    <source>
        <strain evidence="8">XL5</strain>
    </source>
</reference>
<organism evidence="8 9">
    <name type="scientific">Venatoribacter cucullus</name>
    <dbReference type="NCBI Taxonomy" id="2661630"/>
    <lineage>
        <taxon>Bacteria</taxon>
        <taxon>Pseudomonadati</taxon>
        <taxon>Pseudomonadota</taxon>
        <taxon>Gammaproteobacteria</taxon>
        <taxon>Oceanospirillales</taxon>
        <taxon>Oceanospirillaceae</taxon>
        <taxon>Venatoribacter</taxon>
    </lineage>
</organism>
<keyword evidence="5 6" id="KW-0378">Hydrolase</keyword>
<evidence type="ECO:0000313" key="9">
    <source>
        <dbReference type="Proteomes" id="UP000596074"/>
    </source>
</evidence>
<comment type="subunit">
    <text evidence="3 6">Monomer.</text>
</comment>
<comment type="cofactor">
    <cofactor evidence="1 6">
        <name>Mg(2+)</name>
        <dbReference type="ChEBI" id="CHEBI:18420"/>
    </cofactor>
</comment>
<dbReference type="Proteomes" id="UP000596074">
    <property type="component" value="Chromosome"/>
</dbReference>
<evidence type="ECO:0000256" key="3">
    <source>
        <dbReference type="ARBA" id="ARBA00011245"/>
    </source>
</evidence>
<keyword evidence="9" id="KW-1185">Reference proteome</keyword>
<dbReference type="InterPro" id="IPR020084">
    <property type="entry name" value="NUDIX_hydrolase_CS"/>
</dbReference>
<dbReference type="AlphaFoldDB" id="A0A9X7UWE6"/>
<dbReference type="EMBL" id="CP046056">
    <property type="protein sequence ID" value="QQD24114.1"/>
    <property type="molecule type" value="Genomic_DNA"/>
</dbReference>